<gene>
    <name evidence="2" type="ORF">B0H16DRAFT_1797457</name>
</gene>
<dbReference type="AlphaFoldDB" id="A0AAD7MI36"/>
<feature type="region of interest" description="Disordered" evidence="1">
    <location>
        <begin position="169"/>
        <end position="190"/>
    </location>
</feature>
<protein>
    <submittedName>
        <fullName evidence="2">Uncharacterized protein</fullName>
    </submittedName>
</protein>
<accession>A0AAD7MI36</accession>
<comment type="caution">
    <text evidence="2">The sequence shown here is derived from an EMBL/GenBank/DDBJ whole genome shotgun (WGS) entry which is preliminary data.</text>
</comment>
<dbReference type="Proteomes" id="UP001215598">
    <property type="component" value="Unassembled WGS sequence"/>
</dbReference>
<evidence type="ECO:0000313" key="3">
    <source>
        <dbReference type="Proteomes" id="UP001215598"/>
    </source>
</evidence>
<proteinExistence type="predicted"/>
<sequence length="771" mass="86787">MFEEAANLPRGEVKAYRAFVSIKSGFFSPSELTTRQAFPDALALPDHDPFFSLENAPSWITSQSLQLYLLHDDSVTPDSPWTVDNTSATQLKAYRGHILSDQYLGHPYFSLESPEMWINSQPFEAYMSDTYGSFEDYRVRRQESTPFSSRAPSRVASSVAGSRSSSRVSFIPSSRASSPTSFISDAMSPPPSVMSDQDFMDTAQSDHDSEFPDPDTLLASVDLILDASTVESTWTVPHISTAIRIDLSKCDKLTRADGRVLNLDTFIRSEDQDSWEGSSGHTAGDANTFGFFPDDLDESILCRRCTYKCGGVDVCQLVDPDLFAGCERFEPDLEGMQDLWRHELDFNQQEAESVVGIIARVKCAGAPGLPYSGQTHFVGCSNWSRNQKSKHLYFAIPQNVNADDLRFAMEHDGLSPATHQNSNKNETCVLTVHPRVSLKNCCFSHVVNGRIIPARMERRDCPTRMLIFIPVVDTPATRNKAIVVLQNPHNHPMHPKIKPSAEDRVKLGAAVQAVGLTGLTGMKLLNVYNGSRVAEHSPAFASARKVRDFISAKKKEEYPHGMGWDGVVHRMSTREIALSISERYIHSVISRDDYRLVVTMQPQITMHIHRLLYLVIDYTFTRLQGDMDEWEIAGFLDRFGRRITFGSLYCDRKNRKAFKLLFAELFSTIKDITGQTFKLAPFFPDAKCRIIMLDGEVAQGQGFGDYLVEYNNPEISGITTRDPLKMLSFPLKTCGLHFERHIDELPIHISKAVIERLKSIRWLNTQEELNE</sequence>
<organism evidence="2 3">
    <name type="scientific">Mycena metata</name>
    <dbReference type="NCBI Taxonomy" id="1033252"/>
    <lineage>
        <taxon>Eukaryota</taxon>
        <taxon>Fungi</taxon>
        <taxon>Dikarya</taxon>
        <taxon>Basidiomycota</taxon>
        <taxon>Agaricomycotina</taxon>
        <taxon>Agaricomycetes</taxon>
        <taxon>Agaricomycetidae</taxon>
        <taxon>Agaricales</taxon>
        <taxon>Marasmiineae</taxon>
        <taxon>Mycenaceae</taxon>
        <taxon>Mycena</taxon>
    </lineage>
</organism>
<feature type="compositionally biased region" description="Low complexity" evidence="1">
    <location>
        <begin position="169"/>
        <end position="184"/>
    </location>
</feature>
<evidence type="ECO:0000313" key="2">
    <source>
        <dbReference type="EMBL" id="KAJ7718463.1"/>
    </source>
</evidence>
<dbReference type="EMBL" id="JARKIB010000265">
    <property type="protein sequence ID" value="KAJ7718463.1"/>
    <property type="molecule type" value="Genomic_DNA"/>
</dbReference>
<keyword evidence="3" id="KW-1185">Reference proteome</keyword>
<reference evidence="2" key="1">
    <citation type="submission" date="2023-03" db="EMBL/GenBank/DDBJ databases">
        <title>Massive genome expansion in bonnet fungi (Mycena s.s.) driven by repeated elements and novel gene families across ecological guilds.</title>
        <authorList>
            <consortium name="Lawrence Berkeley National Laboratory"/>
            <person name="Harder C.B."/>
            <person name="Miyauchi S."/>
            <person name="Viragh M."/>
            <person name="Kuo A."/>
            <person name="Thoen E."/>
            <person name="Andreopoulos B."/>
            <person name="Lu D."/>
            <person name="Skrede I."/>
            <person name="Drula E."/>
            <person name="Henrissat B."/>
            <person name="Morin E."/>
            <person name="Kohler A."/>
            <person name="Barry K."/>
            <person name="LaButti K."/>
            <person name="Morin E."/>
            <person name="Salamov A."/>
            <person name="Lipzen A."/>
            <person name="Mereny Z."/>
            <person name="Hegedus B."/>
            <person name="Baldrian P."/>
            <person name="Stursova M."/>
            <person name="Weitz H."/>
            <person name="Taylor A."/>
            <person name="Grigoriev I.V."/>
            <person name="Nagy L.G."/>
            <person name="Martin F."/>
            <person name="Kauserud H."/>
        </authorList>
    </citation>
    <scope>NUCLEOTIDE SEQUENCE</scope>
    <source>
        <strain evidence="2">CBHHK182m</strain>
    </source>
</reference>
<evidence type="ECO:0000256" key="1">
    <source>
        <dbReference type="SAM" id="MobiDB-lite"/>
    </source>
</evidence>
<name>A0AAD7MI36_9AGAR</name>